<evidence type="ECO:0000313" key="9">
    <source>
        <dbReference type="EMBL" id="KAE9244037.1"/>
    </source>
</evidence>
<protein>
    <recommendedName>
        <fullName evidence="22">START domain-containing protein</fullName>
    </recommendedName>
</protein>
<evidence type="ECO:0000313" key="7">
    <source>
        <dbReference type="EMBL" id="KAE9221381.1"/>
    </source>
</evidence>
<accession>A0A6A3FDX7</accession>
<dbReference type="EMBL" id="QXFW01000238">
    <property type="protein sequence ID" value="KAE9019361.1"/>
    <property type="molecule type" value="Genomic_DNA"/>
</dbReference>
<feature type="region of interest" description="Disordered" evidence="1">
    <location>
        <begin position="1"/>
        <end position="24"/>
    </location>
</feature>
<comment type="caution">
    <text evidence="2">The sequence shown here is derived from an EMBL/GenBank/DDBJ whole genome shotgun (WGS) entry which is preliminary data.</text>
</comment>
<dbReference type="Proteomes" id="UP000437068">
    <property type="component" value="Unassembled WGS sequence"/>
</dbReference>
<dbReference type="Proteomes" id="UP000441208">
    <property type="component" value="Unassembled WGS sequence"/>
</dbReference>
<evidence type="ECO:0000313" key="11">
    <source>
        <dbReference type="EMBL" id="KAE9350220.1"/>
    </source>
</evidence>
<evidence type="ECO:0000313" key="10">
    <source>
        <dbReference type="EMBL" id="KAE9318383.1"/>
    </source>
</evidence>
<dbReference type="Proteomes" id="UP000476176">
    <property type="component" value="Unassembled WGS sequence"/>
</dbReference>
<dbReference type="EMBL" id="QXGE01000255">
    <property type="protein sequence ID" value="KAE9318383.1"/>
    <property type="molecule type" value="Genomic_DNA"/>
</dbReference>
<evidence type="ECO:0000256" key="1">
    <source>
        <dbReference type="SAM" id="MobiDB-lite"/>
    </source>
</evidence>
<dbReference type="EMBL" id="QXGF01000301">
    <property type="protein sequence ID" value="KAE8942551.1"/>
    <property type="molecule type" value="Genomic_DNA"/>
</dbReference>
<evidence type="ECO:0000313" key="14">
    <source>
        <dbReference type="Proteomes" id="UP000437068"/>
    </source>
</evidence>
<evidence type="ECO:0000313" key="8">
    <source>
        <dbReference type="EMBL" id="KAE9243827.1"/>
    </source>
</evidence>
<dbReference type="Proteomes" id="UP000440367">
    <property type="component" value="Unassembled WGS sequence"/>
</dbReference>
<gene>
    <name evidence="10" type="ORF">PF001_g6407</name>
    <name evidence="8" type="ORF">PF002_g8081</name>
    <name evidence="9" type="ORF">PF004_g5859</name>
    <name evidence="7" type="ORF">PF005_g7138</name>
    <name evidence="6" type="ORF">PF006_g6205</name>
    <name evidence="4" type="ORF">PF007_g7462</name>
    <name evidence="11" type="ORF">PF008_g6544</name>
    <name evidence="2" type="ORF">PF009_g7714</name>
    <name evidence="5" type="ORF">PF010_g6258</name>
    <name evidence="3" type="ORF">PF011_g5869</name>
</gene>
<feature type="region of interest" description="Disordered" evidence="1">
    <location>
        <begin position="83"/>
        <end position="116"/>
    </location>
</feature>
<evidence type="ECO:0000313" key="18">
    <source>
        <dbReference type="Proteomes" id="UP000460718"/>
    </source>
</evidence>
<evidence type="ECO:0000313" key="12">
    <source>
        <dbReference type="Proteomes" id="UP000429523"/>
    </source>
</evidence>
<dbReference type="OrthoDB" id="104043at2759"/>
<dbReference type="EMBL" id="QXFY01000260">
    <property type="protein sequence ID" value="KAE9350220.1"/>
    <property type="molecule type" value="Genomic_DNA"/>
</dbReference>
<proteinExistence type="predicted"/>
<organism evidence="2 12">
    <name type="scientific">Phytophthora fragariae</name>
    <dbReference type="NCBI Taxonomy" id="53985"/>
    <lineage>
        <taxon>Eukaryota</taxon>
        <taxon>Sar</taxon>
        <taxon>Stramenopiles</taxon>
        <taxon>Oomycota</taxon>
        <taxon>Peronosporomycetes</taxon>
        <taxon>Peronosporales</taxon>
        <taxon>Peronosporaceae</taxon>
        <taxon>Phytophthora</taxon>
    </lineage>
</organism>
<evidence type="ECO:0008006" key="22">
    <source>
        <dbReference type="Google" id="ProtNLM"/>
    </source>
</evidence>
<dbReference type="Proteomes" id="UP000440732">
    <property type="component" value="Unassembled WGS sequence"/>
</dbReference>
<evidence type="ECO:0000313" key="20">
    <source>
        <dbReference type="Proteomes" id="UP000486351"/>
    </source>
</evidence>
<dbReference type="Proteomes" id="UP000488956">
    <property type="component" value="Unassembled WGS sequence"/>
</dbReference>
<dbReference type="Proteomes" id="UP000486351">
    <property type="component" value="Unassembled WGS sequence"/>
</dbReference>
<dbReference type="EMBL" id="QXFX01000247">
    <property type="protein sequence ID" value="KAE9123802.1"/>
    <property type="molecule type" value="Genomic_DNA"/>
</dbReference>
<evidence type="ECO:0000313" key="5">
    <source>
        <dbReference type="EMBL" id="KAE9123802.1"/>
    </source>
</evidence>
<evidence type="ECO:0000313" key="19">
    <source>
        <dbReference type="Proteomes" id="UP000476176"/>
    </source>
</evidence>
<evidence type="ECO:0000313" key="15">
    <source>
        <dbReference type="Proteomes" id="UP000440367"/>
    </source>
</evidence>
<evidence type="ECO:0000313" key="6">
    <source>
        <dbReference type="EMBL" id="KAE9149305.1"/>
    </source>
</evidence>
<sequence length="447" mass="50879">MASLQDARDHDPLETPPPLSPTMQRALLEMFGDDQVSEESQEVETVSVRQQDARQVVQWVSPASAAVSPTLDAMTADWQEELTTMSPSETKGGLDDSPEAKRARRSAIEKKSRQRRQSVLRRMRQEMKQLEEVYEAVATRQQATAGDGVMRSRRKYSQLSLATQALEEDRRKLLKLLESHEVFQRTADAMAIRSVGAGRIAAESQDDELIWDTGVPPSSSFAARVRLRTSAECYALVRETYETMKHFEESGHFVSTGAQFMGWTDKRTIDANQALQYKFTKTFPHESAEKLLLQTWDVFTHADSMAHLSFSASVTTRWQVVQTLSDDLYIARRDHKVPNSPMTFVMVNMIFRLQTPTGYTLCMRTIPAPEITEALEPHEFYYDVFHWTHFNDAFDEDGRPAGCEISTGGHIADAKQLIVSKYWLFELVISVLRWEHMCVAPLFLKSL</sequence>
<dbReference type="EMBL" id="QXGD01000309">
    <property type="protein sequence ID" value="KAE9243827.1"/>
    <property type="molecule type" value="Genomic_DNA"/>
</dbReference>
<dbReference type="Proteomes" id="UP000460718">
    <property type="component" value="Unassembled WGS sequence"/>
</dbReference>
<evidence type="ECO:0000313" key="2">
    <source>
        <dbReference type="EMBL" id="KAE8942551.1"/>
    </source>
</evidence>
<feature type="compositionally biased region" description="Basic and acidic residues" evidence="1">
    <location>
        <begin position="1"/>
        <end position="13"/>
    </location>
</feature>
<evidence type="ECO:0000313" key="4">
    <source>
        <dbReference type="EMBL" id="KAE9122430.1"/>
    </source>
</evidence>
<keyword evidence="13" id="KW-1185">Reference proteome</keyword>
<reference evidence="12 13" key="1">
    <citation type="submission" date="2018-08" db="EMBL/GenBank/DDBJ databases">
        <title>Genomic investigation of the strawberry pathogen Phytophthora fragariae indicates pathogenicity is determined by transcriptional variation in three key races.</title>
        <authorList>
            <person name="Adams T.M."/>
            <person name="Armitage A.D."/>
            <person name="Sobczyk M.K."/>
            <person name="Bates H.J."/>
            <person name="Dunwell J.M."/>
            <person name="Nellist C.F."/>
            <person name="Harrison R.J."/>
        </authorList>
    </citation>
    <scope>NUCLEOTIDE SEQUENCE [LARGE SCALE GENOMIC DNA]</scope>
    <source>
        <strain evidence="10 14">A4</strain>
        <strain evidence="8 15">BC-1</strain>
        <strain evidence="9 19">BC-23</strain>
        <strain evidence="7 13">NOV-27</strain>
        <strain evidence="6 16">NOV-5</strain>
        <strain evidence="4 17">NOV-71</strain>
        <strain evidence="11 20">NOV-77</strain>
        <strain evidence="2 12">NOV-9</strain>
        <strain evidence="5 21">ONT-3</strain>
        <strain evidence="3 18">SCRP245</strain>
    </source>
</reference>
<dbReference type="Proteomes" id="UP000429523">
    <property type="component" value="Unassembled WGS sequence"/>
</dbReference>
<dbReference type="EMBL" id="QXFZ01000296">
    <property type="protein sequence ID" value="KAE9122430.1"/>
    <property type="molecule type" value="Genomic_DNA"/>
</dbReference>
<dbReference type="EMBL" id="QXGC01000228">
    <property type="protein sequence ID" value="KAE9244037.1"/>
    <property type="molecule type" value="Genomic_DNA"/>
</dbReference>
<dbReference type="Proteomes" id="UP000433483">
    <property type="component" value="Unassembled WGS sequence"/>
</dbReference>
<evidence type="ECO:0000313" key="21">
    <source>
        <dbReference type="Proteomes" id="UP000488956"/>
    </source>
</evidence>
<feature type="compositionally biased region" description="Basic and acidic residues" evidence="1">
    <location>
        <begin position="92"/>
        <end position="111"/>
    </location>
</feature>
<evidence type="ECO:0000313" key="13">
    <source>
        <dbReference type="Proteomes" id="UP000433483"/>
    </source>
</evidence>
<evidence type="ECO:0000313" key="17">
    <source>
        <dbReference type="Proteomes" id="UP000441208"/>
    </source>
</evidence>
<evidence type="ECO:0000313" key="16">
    <source>
        <dbReference type="Proteomes" id="UP000440732"/>
    </source>
</evidence>
<dbReference type="EMBL" id="QXGB01000279">
    <property type="protein sequence ID" value="KAE9221381.1"/>
    <property type="molecule type" value="Genomic_DNA"/>
</dbReference>
<name>A0A6A3FDX7_9STRA</name>
<dbReference type="AlphaFoldDB" id="A0A6A3FDX7"/>
<evidence type="ECO:0000313" key="3">
    <source>
        <dbReference type="EMBL" id="KAE9019361.1"/>
    </source>
</evidence>
<dbReference type="EMBL" id="QXGA01000245">
    <property type="protein sequence ID" value="KAE9149305.1"/>
    <property type="molecule type" value="Genomic_DNA"/>
</dbReference>